<keyword evidence="2" id="KW-1185">Reference proteome</keyword>
<proteinExistence type="predicted"/>
<evidence type="ECO:0000313" key="1">
    <source>
        <dbReference type="EMBL" id="CAH1394667.1"/>
    </source>
</evidence>
<evidence type="ECO:0000313" key="2">
    <source>
        <dbReference type="Proteomes" id="UP001152798"/>
    </source>
</evidence>
<sequence length="81" mass="9328">MSVKRQLWITCLLYRCEICSLLGCAMAIQLLPCGLPLACWYYTLRHDVAPKHEYISPRRRPCCVDTADIIYPLRMLGASRP</sequence>
<dbReference type="Proteomes" id="UP001152798">
    <property type="component" value="Chromosome 3"/>
</dbReference>
<reference evidence="1" key="1">
    <citation type="submission" date="2022-01" db="EMBL/GenBank/DDBJ databases">
        <authorList>
            <person name="King R."/>
        </authorList>
    </citation>
    <scope>NUCLEOTIDE SEQUENCE</scope>
</reference>
<gene>
    <name evidence="1" type="ORF">NEZAVI_LOCUS5119</name>
</gene>
<dbReference type="AlphaFoldDB" id="A0A9P0H4U5"/>
<name>A0A9P0H4U5_NEZVI</name>
<dbReference type="EMBL" id="OV725079">
    <property type="protein sequence ID" value="CAH1394667.1"/>
    <property type="molecule type" value="Genomic_DNA"/>
</dbReference>
<organism evidence="1 2">
    <name type="scientific">Nezara viridula</name>
    <name type="common">Southern green stink bug</name>
    <name type="synonym">Cimex viridulus</name>
    <dbReference type="NCBI Taxonomy" id="85310"/>
    <lineage>
        <taxon>Eukaryota</taxon>
        <taxon>Metazoa</taxon>
        <taxon>Ecdysozoa</taxon>
        <taxon>Arthropoda</taxon>
        <taxon>Hexapoda</taxon>
        <taxon>Insecta</taxon>
        <taxon>Pterygota</taxon>
        <taxon>Neoptera</taxon>
        <taxon>Paraneoptera</taxon>
        <taxon>Hemiptera</taxon>
        <taxon>Heteroptera</taxon>
        <taxon>Panheteroptera</taxon>
        <taxon>Pentatomomorpha</taxon>
        <taxon>Pentatomoidea</taxon>
        <taxon>Pentatomidae</taxon>
        <taxon>Pentatominae</taxon>
        <taxon>Nezara</taxon>
    </lineage>
</organism>
<protein>
    <submittedName>
        <fullName evidence="1">Uncharacterized protein</fullName>
    </submittedName>
</protein>
<accession>A0A9P0H4U5</accession>